<keyword evidence="2" id="KW-0812">Transmembrane</keyword>
<keyword evidence="6" id="KW-0325">Glycoprotein</keyword>
<protein>
    <recommendedName>
        <fullName evidence="7">WSC domain-containing protein</fullName>
    </recommendedName>
</protein>
<name>A0AAV9WW00_9PEZI</name>
<gene>
    <name evidence="8" type="ORF">TWF694_005113</name>
</gene>
<comment type="subcellular location">
    <subcellularLocation>
        <location evidence="1">Membrane</location>
        <topology evidence="1">Single-pass membrane protein</topology>
    </subcellularLocation>
</comment>
<dbReference type="InterPro" id="IPR002889">
    <property type="entry name" value="WSC_carb-bd"/>
</dbReference>
<dbReference type="PROSITE" id="PS51212">
    <property type="entry name" value="WSC"/>
    <property type="match status" value="1"/>
</dbReference>
<feature type="domain" description="WSC" evidence="7">
    <location>
        <begin position="1"/>
        <end position="81"/>
    </location>
</feature>
<evidence type="ECO:0000256" key="6">
    <source>
        <dbReference type="ARBA" id="ARBA00023180"/>
    </source>
</evidence>
<dbReference type="SMART" id="SM00321">
    <property type="entry name" value="WSC"/>
    <property type="match status" value="1"/>
</dbReference>
<keyword evidence="3" id="KW-0732">Signal</keyword>
<accession>A0AAV9WW00</accession>
<evidence type="ECO:0000313" key="9">
    <source>
        <dbReference type="Proteomes" id="UP001365542"/>
    </source>
</evidence>
<dbReference type="GO" id="GO:0005886">
    <property type="term" value="C:plasma membrane"/>
    <property type="evidence" value="ECO:0007669"/>
    <property type="project" value="TreeGrafter"/>
</dbReference>
<sequence>MFGSTPSFSSSVMTQNLCEDFCYGQKYPFAGLTGGNTCSCGAVFGNVHAGAAASQCGTPCPGNGIQTCGGPSGYLQVYAWQPTTRGMGCYQNGSLRTLQDGGYSASNMTMSACESFCFGAGFTFAATRGGINCDCGNAFANPPMSAGPPCLLTGMSW</sequence>
<keyword evidence="4" id="KW-1133">Transmembrane helix</keyword>
<dbReference type="PANTHER" id="PTHR24269:SF16">
    <property type="entry name" value="PROTEIN SLG1"/>
    <property type="match status" value="1"/>
</dbReference>
<dbReference type="PANTHER" id="PTHR24269">
    <property type="entry name" value="KREMEN PROTEIN"/>
    <property type="match status" value="1"/>
</dbReference>
<evidence type="ECO:0000256" key="5">
    <source>
        <dbReference type="ARBA" id="ARBA00023136"/>
    </source>
</evidence>
<proteinExistence type="predicted"/>
<dbReference type="AlphaFoldDB" id="A0AAV9WW00"/>
<comment type="caution">
    <text evidence="8">The sequence shown here is derived from an EMBL/GenBank/DDBJ whole genome shotgun (WGS) entry which is preliminary data.</text>
</comment>
<dbReference type="InterPro" id="IPR051836">
    <property type="entry name" value="Kremen_rcpt"/>
</dbReference>
<evidence type="ECO:0000256" key="1">
    <source>
        <dbReference type="ARBA" id="ARBA00004167"/>
    </source>
</evidence>
<dbReference type="Pfam" id="PF01822">
    <property type="entry name" value="WSC"/>
    <property type="match status" value="2"/>
</dbReference>
<dbReference type="EMBL" id="JAVHJO010000016">
    <property type="protein sequence ID" value="KAK6526530.1"/>
    <property type="molecule type" value="Genomic_DNA"/>
</dbReference>
<keyword evidence="5" id="KW-0472">Membrane</keyword>
<evidence type="ECO:0000256" key="4">
    <source>
        <dbReference type="ARBA" id="ARBA00022989"/>
    </source>
</evidence>
<dbReference type="Proteomes" id="UP001365542">
    <property type="component" value="Unassembled WGS sequence"/>
</dbReference>
<evidence type="ECO:0000259" key="7">
    <source>
        <dbReference type="PROSITE" id="PS51212"/>
    </source>
</evidence>
<evidence type="ECO:0000256" key="2">
    <source>
        <dbReference type="ARBA" id="ARBA00022692"/>
    </source>
</evidence>
<evidence type="ECO:0000256" key="3">
    <source>
        <dbReference type="ARBA" id="ARBA00022729"/>
    </source>
</evidence>
<keyword evidence="9" id="KW-1185">Reference proteome</keyword>
<organism evidence="8 9">
    <name type="scientific">Orbilia ellipsospora</name>
    <dbReference type="NCBI Taxonomy" id="2528407"/>
    <lineage>
        <taxon>Eukaryota</taxon>
        <taxon>Fungi</taxon>
        <taxon>Dikarya</taxon>
        <taxon>Ascomycota</taxon>
        <taxon>Pezizomycotina</taxon>
        <taxon>Orbiliomycetes</taxon>
        <taxon>Orbiliales</taxon>
        <taxon>Orbiliaceae</taxon>
        <taxon>Orbilia</taxon>
    </lineage>
</organism>
<evidence type="ECO:0000313" key="8">
    <source>
        <dbReference type="EMBL" id="KAK6526530.1"/>
    </source>
</evidence>
<reference evidence="8 9" key="1">
    <citation type="submission" date="2019-10" db="EMBL/GenBank/DDBJ databases">
        <authorList>
            <person name="Palmer J.M."/>
        </authorList>
    </citation>
    <scope>NUCLEOTIDE SEQUENCE [LARGE SCALE GENOMIC DNA]</scope>
    <source>
        <strain evidence="8 9">TWF694</strain>
    </source>
</reference>